<evidence type="ECO:0000256" key="6">
    <source>
        <dbReference type="ARBA" id="ARBA00022676"/>
    </source>
</evidence>
<dbReference type="FunFam" id="3.40.50.10210:FF:000001">
    <property type="entry name" value="Nicotinate-nucleotide--dimethylbenzimidazole phosphoribosyltransferase"/>
    <property type="match status" value="1"/>
</dbReference>
<name>A0A2K8U8N6_9GAMM</name>
<dbReference type="CDD" id="cd02439">
    <property type="entry name" value="DMB-PRT_CobT"/>
    <property type="match status" value="1"/>
</dbReference>
<evidence type="ECO:0000256" key="4">
    <source>
        <dbReference type="ARBA" id="ARBA00015486"/>
    </source>
</evidence>
<dbReference type="KEGG" id="tsy:THSYN_13995"/>
<evidence type="ECO:0000256" key="3">
    <source>
        <dbReference type="ARBA" id="ARBA00011991"/>
    </source>
</evidence>
<dbReference type="NCBIfam" id="TIGR03160">
    <property type="entry name" value="cobT_DBIPRT"/>
    <property type="match status" value="1"/>
</dbReference>
<dbReference type="AlphaFoldDB" id="A0A2K8U8N6"/>
<comment type="similarity">
    <text evidence="2 10">Belongs to the CobT family.</text>
</comment>
<evidence type="ECO:0000256" key="8">
    <source>
        <dbReference type="ARBA" id="ARBA00030686"/>
    </source>
</evidence>
<dbReference type="EC" id="2.4.2.21" evidence="3 10"/>
<dbReference type="InterPro" id="IPR017846">
    <property type="entry name" value="Nict_dMeBzImd_PRibTrfase_bact"/>
</dbReference>
<dbReference type="SUPFAM" id="SSF52733">
    <property type="entry name" value="Nicotinate mononucleotide:5,6-dimethylbenzimidazole phosphoribosyltransferase (CobT)"/>
    <property type="match status" value="1"/>
</dbReference>
<dbReference type="RefSeq" id="WP_100919698.1">
    <property type="nucleotide sequence ID" value="NZ_CP020370.1"/>
</dbReference>
<dbReference type="HAMAP" id="MF_00230">
    <property type="entry name" value="CobT"/>
    <property type="match status" value="1"/>
</dbReference>
<evidence type="ECO:0000256" key="9">
    <source>
        <dbReference type="ARBA" id="ARBA00047340"/>
    </source>
</evidence>
<dbReference type="UniPathway" id="UPA00061">
    <property type="reaction ID" value="UER00516"/>
</dbReference>
<evidence type="ECO:0000256" key="7">
    <source>
        <dbReference type="ARBA" id="ARBA00022679"/>
    </source>
</evidence>
<keyword evidence="12" id="KW-1185">Reference proteome</keyword>
<dbReference type="PANTHER" id="PTHR43463">
    <property type="entry name" value="NICOTINATE-NUCLEOTIDE--DIMETHYLBENZIMIDAZOLE PHOSPHORIBOSYLTRANSFERASE"/>
    <property type="match status" value="1"/>
</dbReference>
<organism evidence="11 12">
    <name type="scientific">Candidatus Thiodictyon syntrophicum</name>
    <dbReference type="NCBI Taxonomy" id="1166950"/>
    <lineage>
        <taxon>Bacteria</taxon>
        <taxon>Pseudomonadati</taxon>
        <taxon>Pseudomonadota</taxon>
        <taxon>Gammaproteobacteria</taxon>
        <taxon>Chromatiales</taxon>
        <taxon>Chromatiaceae</taxon>
        <taxon>Thiodictyon</taxon>
    </lineage>
</organism>
<dbReference type="Pfam" id="PF02277">
    <property type="entry name" value="DBI_PRT"/>
    <property type="match status" value="1"/>
</dbReference>
<dbReference type="Gene3D" id="1.10.1610.10">
    <property type="match status" value="1"/>
</dbReference>
<dbReference type="InterPro" id="IPR003200">
    <property type="entry name" value="Nict_dMeBzImd_PRibTrfase"/>
</dbReference>
<evidence type="ECO:0000256" key="1">
    <source>
        <dbReference type="ARBA" id="ARBA00005049"/>
    </source>
</evidence>
<gene>
    <name evidence="10" type="primary">cobT</name>
    <name evidence="11" type="ORF">THSYN_13995</name>
</gene>
<protein>
    <recommendedName>
        <fullName evidence="4 10">Nicotinate-nucleotide--dimethylbenzimidazole phosphoribosyltransferase</fullName>
        <shortName evidence="10">NN:DBI PRT</shortName>
        <ecNumber evidence="3 10">2.4.2.21</ecNumber>
    </recommendedName>
    <alternativeName>
        <fullName evidence="8 10">N(1)-alpha-phosphoribosyltransferase</fullName>
    </alternativeName>
</protein>
<evidence type="ECO:0000256" key="5">
    <source>
        <dbReference type="ARBA" id="ARBA00022573"/>
    </source>
</evidence>
<comment type="pathway">
    <text evidence="1 10">Nucleoside biosynthesis; alpha-ribazole biosynthesis; alpha-ribazole from 5,6-dimethylbenzimidazole: step 1/2.</text>
</comment>
<dbReference type="GO" id="GO:0008939">
    <property type="term" value="F:nicotinate-nucleotide-dimethylbenzimidazole phosphoribosyltransferase activity"/>
    <property type="evidence" value="ECO:0007669"/>
    <property type="project" value="UniProtKB-UniRule"/>
</dbReference>
<evidence type="ECO:0000313" key="12">
    <source>
        <dbReference type="Proteomes" id="UP000232638"/>
    </source>
</evidence>
<dbReference type="Gene3D" id="3.40.50.10210">
    <property type="match status" value="1"/>
</dbReference>
<dbReference type="Proteomes" id="UP000232638">
    <property type="component" value="Chromosome"/>
</dbReference>
<keyword evidence="5 10" id="KW-0169">Cobalamin biosynthesis</keyword>
<dbReference type="PANTHER" id="PTHR43463:SF1">
    <property type="entry name" value="NICOTINATE-NUCLEOTIDE--DIMETHYLBENZIMIDAZOLE PHOSPHORIBOSYLTRANSFERASE"/>
    <property type="match status" value="1"/>
</dbReference>
<dbReference type="InterPro" id="IPR036087">
    <property type="entry name" value="Nict_dMeBzImd_PRibTrfase_sf"/>
</dbReference>
<keyword evidence="6 10" id="KW-0328">Glycosyltransferase</keyword>
<keyword evidence="7 10" id="KW-0808">Transferase</keyword>
<dbReference type="InterPro" id="IPR023195">
    <property type="entry name" value="Nict_dMeBzImd_PRibTrfase_N"/>
</dbReference>
<dbReference type="GO" id="GO:0009236">
    <property type="term" value="P:cobalamin biosynthetic process"/>
    <property type="evidence" value="ECO:0007669"/>
    <property type="project" value="UniProtKB-UniRule"/>
</dbReference>
<reference evidence="11 12" key="1">
    <citation type="submission" date="2017-03" db="EMBL/GenBank/DDBJ databases">
        <title>Complete genome sequence of Candidatus 'Thiodictyon syntrophicum' sp. nov. strain Cad16T, a photolithoautotroph purple sulfur bacterium isolated from an alpine meromictic lake.</title>
        <authorList>
            <person name="Luedin S.M."/>
            <person name="Pothier J.F."/>
            <person name="Danza F."/>
            <person name="Storelli N."/>
            <person name="Wittwer M."/>
            <person name="Tonolla M."/>
        </authorList>
    </citation>
    <scope>NUCLEOTIDE SEQUENCE [LARGE SCALE GENOMIC DNA]</scope>
    <source>
        <strain evidence="11 12">Cad16T</strain>
    </source>
</reference>
<dbReference type="EMBL" id="CP020370">
    <property type="protein sequence ID" value="AUB81946.1"/>
    <property type="molecule type" value="Genomic_DNA"/>
</dbReference>
<feature type="active site" description="Proton acceptor" evidence="10">
    <location>
        <position position="319"/>
    </location>
</feature>
<accession>A0A2K8U8N6</accession>
<sequence>MTDSLDWLANPCPAPSHAAAAAARLRQDQLTKPRGALGRLESLAIRLAALQDSPSPRVDPVQICLFAGDHGVVAEAVSAYPQSVTVAMVRNIAGGGAAISVLARALGAGLEVIDCGTLGDLRDVPGVRCEGVGPGTANLAQGPAMTRGQVAGALGIGRAAAARAAGQGVRLLIGGEMGIGNTTAAAALACALLGLPAADLVGPGTGLDGAGVRHKAQVVARALALHAQGQGDPLVLLERLGGFEIAALVGCYLACGQGRILVLVDGFIATAAALCACRINPGLRDWLLFSHGSAEPGHRALLAALDAEPLLDLGMRLGEGSGAAMALPLVRLACELHNTMATFAEAGVAG</sequence>
<comment type="function">
    <text evidence="10">Catalyzes the synthesis of alpha-ribazole-5'-phosphate from nicotinate mononucleotide (NAMN) and 5,6-dimethylbenzimidazole (DMB).</text>
</comment>
<evidence type="ECO:0000313" key="11">
    <source>
        <dbReference type="EMBL" id="AUB81946.1"/>
    </source>
</evidence>
<comment type="catalytic activity">
    <reaction evidence="9 10">
        <text>5,6-dimethylbenzimidazole + nicotinate beta-D-ribonucleotide = alpha-ribazole 5'-phosphate + nicotinate + H(+)</text>
        <dbReference type="Rhea" id="RHEA:11196"/>
        <dbReference type="ChEBI" id="CHEBI:15378"/>
        <dbReference type="ChEBI" id="CHEBI:15890"/>
        <dbReference type="ChEBI" id="CHEBI:32544"/>
        <dbReference type="ChEBI" id="CHEBI:57502"/>
        <dbReference type="ChEBI" id="CHEBI:57918"/>
        <dbReference type="EC" id="2.4.2.21"/>
    </reaction>
</comment>
<dbReference type="NCBIfam" id="NF000996">
    <property type="entry name" value="PRK00105.1"/>
    <property type="match status" value="1"/>
</dbReference>
<dbReference type="OrthoDB" id="9781491at2"/>
<evidence type="ECO:0000256" key="10">
    <source>
        <dbReference type="HAMAP-Rule" id="MF_00230"/>
    </source>
</evidence>
<proteinExistence type="inferred from homology"/>
<evidence type="ECO:0000256" key="2">
    <source>
        <dbReference type="ARBA" id="ARBA00007110"/>
    </source>
</evidence>